<dbReference type="PANTHER" id="PTHR12874:SF28">
    <property type="entry name" value="F-BOX PROTEIN"/>
    <property type="match status" value="1"/>
</dbReference>
<keyword evidence="1" id="KW-0833">Ubl conjugation pathway</keyword>
<reference evidence="3" key="1">
    <citation type="journal article" date="2020" name="bioRxiv">
        <title>Hybrid origin of Populus tomentosa Carr. identified through genome sequencing and phylogenomic analysis.</title>
        <authorList>
            <person name="An X."/>
            <person name="Gao K."/>
            <person name="Chen Z."/>
            <person name="Li J."/>
            <person name="Yang X."/>
            <person name="Yang X."/>
            <person name="Zhou J."/>
            <person name="Guo T."/>
            <person name="Zhao T."/>
            <person name="Huang S."/>
            <person name="Miao D."/>
            <person name="Khan W.U."/>
            <person name="Rao P."/>
            <person name="Ye M."/>
            <person name="Lei B."/>
            <person name="Liao W."/>
            <person name="Wang J."/>
            <person name="Ji L."/>
            <person name="Li Y."/>
            <person name="Guo B."/>
            <person name="Mustafa N.S."/>
            <person name="Li S."/>
            <person name="Yun Q."/>
            <person name="Keller S.R."/>
            <person name="Mao J."/>
            <person name="Zhang R."/>
            <person name="Strauss S.H."/>
        </authorList>
    </citation>
    <scope>NUCLEOTIDE SEQUENCE</scope>
    <source>
        <strain evidence="3">GM15</strain>
        <tissue evidence="3">Leaf</tissue>
    </source>
</reference>
<dbReference type="EMBL" id="JAAWWB010000003">
    <property type="protein sequence ID" value="KAG6786449.1"/>
    <property type="molecule type" value="Genomic_DNA"/>
</dbReference>
<dbReference type="AlphaFoldDB" id="A0A8X8ADS9"/>
<accession>A0A8X8ADS9</accession>
<dbReference type="InterPro" id="IPR001810">
    <property type="entry name" value="F-box_dom"/>
</dbReference>
<dbReference type="CDD" id="cd09917">
    <property type="entry name" value="F-box_SF"/>
    <property type="match status" value="1"/>
</dbReference>
<keyword evidence="4" id="KW-1185">Reference proteome</keyword>
<evidence type="ECO:0000313" key="4">
    <source>
        <dbReference type="Proteomes" id="UP000886885"/>
    </source>
</evidence>
<dbReference type="Proteomes" id="UP000886885">
    <property type="component" value="Chromosome 2A"/>
</dbReference>
<name>A0A8X8ADS9_POPTO</name>
<comment type="function">
    <text evidence="1">Acts as a component of a SCF E3 ubiquitin ligase complexes.</text>
</comment>
<dbReference type="GO" id="GO:0019005">
    <property type="term" value="C:SCF ubiquitin ligase complex"/>
    <property type="evidence" value="ECO:0007669"/>
    <property type="project" value="UniProtKB-UniRule"/>
</dbReference>
<dbReference type="GO" id="GO:0016567">
    <property type="term" value="P:protein ubiquitination"/>
    <property type="evidence" value="ECO:0007669"/>
    <property type="project" value="UniProtKB-UniRule"/>
</dbReference>
<evidence type="ECO:0000256" key="1">
    <source>
        <dbReference type="RuleBase" id="RU369085"/>
    </source>
</evidence>
<protein>
    <recommendedName>
        <fullName evidence="1">F-box protein</fullName>
    </recommendedName>
</protein>
<comment type="subunit">
    <text evidence="1">Component of the SCF-type E3 ligase complex.</text>
</comment>
<keyword evidence="1" id="KW-0539">Nucleus</keyword>
<dbReference type="GO" id="GO:0009740">
    <property type="term" value="P:gibberellic acid mediated signaling pathway"/>
    <property type="evidence" value="ECO:0007669"/>
    <property type="project" value="TreeGrafter"/>
</dbReference>
<dbReference type="GO" id="GO:0005737">
    <property type="term" value="C:cytoplasm"/>
    <property type="evidence" value="ECO:0007669"/>
    <property type="project" value="TreeGrafter"/>
</dbReference>
<feature type="domain" description="F-box" evidence="2">
    <location>
        <begin position="6"/>
        <end position="53"/>
    </location>
</feature>
<evidence type="ECO:0000259" key="2">
    <source>
        <dbReference type="PROSITE" id="PS50181"/>
    </source>
</evidence>
<gene>
    <name evidence="3" type="ORF">POTOM_008051</name>
</gene>
<comment type="caution">
    <text evidence="3">The sequence shown here is derived from an EMBL/GenBank/DDBJ whole genome shotgun (WGS) entry which is preliminary data.</text>
</comment>
<organism evidence="3 4">
    <name type="scientific">Populus tomentosa</name>
    <name type="common">Chinese white poplar</name>
    <dbReference type="NCBI Taxonomy" id="118781"/>
    <lineage>
        <taxon>Eukaryota</taxon>
        <taxon>Viridiplantae</taxon>
        <taxon>Streptophyta</taxon>
        <taxon>Embryophyta</taxon>
        <taxon>Tracheophyta</taxon>
        <taxon>Spermatophyta</taxon>
        <taxon>Magnoliopsida</taxon>
        <taxon>eudicotyledons</taxon>
        <taxon>Gunneridae</taxon>
        <taxon>Pentapetalae</taxon>
        <taxon>rosids</taxon>
        <taxon>fabids</taxon>
        <taxon>Malpighiales</taxon>
        <taxon>Salicaceae</taxon>
        <taxon>Saliceae</taxon>
        <taxon>Populus</taxon>
    </lineage>
</organism>
<comment type="pathway">
    <text evidence="1">Protein modification; protein ubiquitination.</text>
</comment>
<comment type="subcellular location">
    <subcellularLocation>
        <location evidence="1">Nucleus</location>
    </subcellularLocation>
</comment>
<dbReference type="PANTHER" id="PTHR12874">
    <property type="entry name" value="F-BOX ONLY PROTEIN 48-RELATED"/>
    <property type="match status" value="1"/>
</dbReference>
<proteinExistence type="predicted"/>
<sequence>MAEPNLNSFSDFPEDVQFCILSFLSPTEIANFACTSKRYGPLCQSDSKLWHSLCDRRWGSKTQINKWGNGQISYKLLYKTLNKWENLIGFWRRCGQSQQKETVKPPSLVFFEWGSSFLSGWRVSPSQNAYSVIKSPFLWISISPEGEIVNYLDPEGQNKNNLFGELGYLDMDVVPVNVNFIGDSHFSVEENVNFAYRRSLSSGNLKGEDNGEDIVSVESGSPGSLPETFEIYQYYANRMSPGADRAIRRQRRREKEKQGKKRWETEHFLKIVDSSPTLDRPLQGLWKVGDSSVSTLFFFKLEDSFIHKGFSHILSPPHVLSCFLLQGICEDMKLEFYLVAYDEFGISCRRVGDLSERRSSSTPVFWTSDPTFVESPFPTEEEYIYDSRIHIQPPEAANLDWKFPLENDVVSRIMYINSSYDLVILGVEGASLNPWRVEGRVWQYKNGTFGYGFLRDHFIVDLKHIAKNGCLLDILDIAVDL</sequence>
<dbReference type="OrthoDB" id="1924875at2759"/>
<evidence type="ECO:0000313" key="3">
    <source>
        <dbReference type="EMBL" id="KAG6786449.1"/>
    </source>
</evidence>
<dbReference type="PROSITE" id="PS50181">
    <property type="entry name" value="FBOX"/>
    <property type="match status" value="1"/>
</dbReference>
<dbReference type="GO" id="GO:0031146">
    <property type="term" value="P:SCF-dependent proteasomal ubiquitin-dependent protein catabolic process"/>
    <property type="evidence" value="ECO:0007669"/>
    <property type="project" value="UniProtKB-UniRule"/>
</dbReference>
<dbReference type="GO" id="GO:0005634">
    <property type="term" value="C:nucleus"/>
    <property type="evidence" value="ECO:0007669"/>
    <property type="project" value="UniProtKB-SubCell"/>
</dbReference>
<dbReference type="Pfam" id="PF12937">
    <property type="entry name" value="F-box-like"/>
    <property type="match status" value="1"/>
</dbReference>